<dbReference type="Pfam" id="PF00486">
    <property type="entry name" value="Trans_reg_C"/>
    <property type="match status" value="1"/>
</dbReference>
<dbReference type="SUPFAM" id="SSF52172">
    <property type="entry name" value="CheY-like"/>
    <property type="match status" value="1"/>
</dbReference>
<gene>
    <name evidence="10" type="ORF">J0M35_16270</name>
</gene>
<name>A0A8J7P9A2_9BACT</name>
<dbReference type="FunFam" id="3.40.50.2300:FF:000001">
    <property type="entry name" value="DNA-binding response regulator PhoB"/>
    <property type="match status" value="1"/>
</dbReference>
<protein>
    <submittedName>
        <fullName evidence="10">Response regulator transcription factor</fullName>
    </submittedName>
</protein>
<feature type="domain" description="Response regulatory" evidence="8">
    <location>
        <begin position="3"/>
        <end position="117"/>
    </location>
</feature>
<keyword evidence="1 6" id="KW-0597">Phosphoprotein</keyword>
<evidence type="ECO:0000259" key="8">
    <source>
        <dbReference type="PROSITE" id="PS50110"/>
    </source>
</evidence>
<feature type="modified residue" description="4-aspartylphosphate" evidence="6">
    <location>
        <position position="52"/>
    </location>
</feature>
<dbReference type="GO" id="GO:0032993">
    <property type="term" value="C:protein-DNA complex"/>
    <property type="evidence" value="ECO:0007669"/>
    <property type="project" value="TreeGrafter"/>
</dbReference>
<keyword evidence="3" id="KW-0805">Transcription regulation</keyword>
<reference evidence="10" key="1">
    <citation type="submission" date="2021-02" db="EMBL/GenBank/DDBJ databases">
        <title>Genome-Resolved Metagenomics of a Microbial Community Performing Photosynthetic Biological Nutrient Removal.</title>
        <authorList>
            <person name="Mcdaniel E.A."/>
        </authorList>
    </citation>
    <scope>NUCLEOTIDE SEQUENCE</scope>
    <source>
        <strain evidence="10">UWPOB_OBS1</strain>
    </source>
</reference>
<evidence type="ECO:0000313" key="11">
    <source>
        <dbReference type="Proteomes" id="UP000664277"/>
    </source>
</evidence>
<evidence type="ECO:0000256" key="4">
    <source>
        <dbReference type="ARBA" id="ARBA00023125"/>
    </source>
</evidence>
<dbReference type="InterPro" id="IPR016032">
    <property type="entry name" value="Sig_transdc_resp-reg_C-effctor"/>
</dbReference>
<dbReference type="EMBL" id="JAFLCK010000027">
    <property type="protein sequence ID" value="MBN8661924.1"/>
    <property type="molecule type" value="Genomic_DNA"/>
</dbReference>
<dbReference type="InterPro" id="IPR036388">
    <property type="entry name" value="WH-like_DNA-bd_sf"/>
</dbReference>
<dbReference type="GO" id="GO:0000976">
    <property type="term" value="F:transcription cis-regulatory region binding"/>
    <property type="evidence" value="ECO:0007669"/>
    <property type="project" value="TreeGrafter"/>
</dbReference>
<keyword evidence="5" id="KW-0804">Transcription</keyword>
<accession>A0A8J7P9A2</accession>
<dbReference type="PROSITE" id="PS50110">
    <property type="entry name" value="RESPONSE_REGULATORY"/>
    <property type="match status" value="1"/>
</dbReference>
<dbReference type="InterPro" id="IPR011006">
    <property type="entry name" value="CheY-like_superfamily"/>
</dbReference>
<dbReference type="SUPFAM" id="SSF46894">
    <property type="entry name" value="C-terminal effector domain of the bipartite response regulators"/>
    <property type="match status" value="1"/>
</dbReference>
<evidence type="ECO:0000256" key="1">
    <source>
        <dbReference type="ARBA" id="ARBA00022553"/>
    </source>
</evidence>
<keyword evidence="4 7" id="KW-0238">DNA-binding</keyword>
<evidence type="ECO:0000256" key="5">
    <source>
        <dbReference type="ARBA" id="ARBA00023163"/>
    </source>
</evidence>
<evidence type="ECO:0000256" key="2">
    <source>
        <dbReference type="ARBA" id="ARBA00023012"/>
    </source>
</evidence>
<dbReference type="InterPro" id="IPR001867">
    <property type="entry name" value="OmpR/PhoB-type_DNA-bd"/>
</dbReference>
<dbReference type="Gene3D" id="1.10.10.10">
    <property type="entry name" value="Winged helix-like DNA-binding domain superfamily/Winged helix DNA-binding domain"/>
    <property type="match status" value="1"/>
</dbReference>
<dbReference type="AlphaFoldDB" id="A0A8J7P9A2"/>
<dbReference type="InterPro" id="IPR001789">
    <property type="entry name" value="Sig_transdc_resp-reg_receiver"/>
</dbReference>
<dbReference type="SMART" id="SM00448">
    <property type="entry name" value="REC"/>
    <property type="match status" value="1"/>
</dbReference>
<dbReference type="CDD" id="cd00383">
    <property type="entry name" value="trans_reg_C"/>
    <property type="match status" value="1"/>
</dbReference>
<organism evidence="10 11">
    <name type="scientific">Candidatus Obscuribacter phosphatis</name>
    <dbReference type="NCBI Taxonomy" id="1906157"/>
    <lineage>
        <taxon>Bacteria</taxon>
        <taxon>Bacillati</taxon>
        <taxon>Candidatus Melainabacteria</taxon>
        <taxon>Candidatus Obscuribacterales</taxon>
        <taxon>Candidatus Obscuribacteraceae</taxon>
        <taxon>Candidatus Obscuribacter</taxon>
    </lineage>
</organism>
<evidence type="ECO:0000259" key="9">
    <source>
        <dbReference type="PROSITE" id="PS51755"/>
    </source>
</evidence>
<dbReference type="PANTHER" id="PTHR48111:SF22">
    <property type="entry name" value="REGULATOR OF RPOS"/>
    <property type="match status" value="1"/>
</dbReference>
<evidence type="ECO:0000256" key="3">
    <source>
        <dbReference type="ARBA" id="ARBA00023015"/>
    </source>
</evidence>
<dbReference type="PROSITE" id="PS51755">
    <property type="entry name" value="OMPR_PHOB"/>
    <property type="match status" value="1"/>
</dbReference>
<dbReference type="Gene3D" id="3.40.50.2300">
    <property type="match status" value="1"/>
</dbReference>
<dbReference type="Proteomes" id="UP000664277">
    <property type="component" value="Unassembled WGS sequence"/>
</dbReference>
<evidence type="ECO:0000313" key="10">
    <source>
        <dbReference type="EMBL" id="MBN8661924.1"/>
    </source>
</evidence>
<dbReference type="InterPro" id="IPR039420">
    <property type="entry name" value="WalR-like"/>
</dbReference>
<dbReference type="GO" id="GO:0005829">
    <property type="term" value="C:cytosol"/>
    <property type="evidence" value="ECO:0007669"/>
    <property type="project" value="TreeGrafter"/>
</dbReference>
<sequence>MAKILLVEDDASLAEVTRFGLQAQGHMVQVASDGRQALDNLVINKYDLIILDWMMPGMTGLEVLTSYRQSGGKLPVLLLTAKTLLEDKERGLDAGADDYLTKPFEHRELQARIRALLRRPSSLASSVLEVADICLDPASCTVTKGGKEVKLRPKVYSLLEFLMRHPNQVYSADAILERVWLDDAMVSTDTVRAHFKLLRKSLGLKEGSLVRTVRNRGYMLVSDEKAAALSGIEFE</sequence>
<dbReference type="Gene3D" id="6.10.250.690">
    <property type="match status" value="1"/>
</dbReference>
<keyword evidence="2" id="KW-0902">Two-component regulatory system</keyword>
<dbReference type="Pfam" id="PF00072">
    <property type="entry name" value="Response_reg"/>
    <property type="match status" value="1"/>
</dbReference>
<dbReference type="GO" id="GO:0006355">
    <property type="term" value="P:regulation of DNA-templated transcription"/>
    <property type="evidence" value="ECO:0007669"/>
    <property type="project" value="InterPro"/>
</dbReference>
<dbReference type="SMART" id="SM00862">
    <property type="entry name" value="Trans_reg_C"/>
    <property type="match status" value="1"/>
</dbReference>
<comment type="caution">
    <text evidence="10">The sequence shown here is derived from an EMBL/GenBank/DDBJ whole genome shotgun (WGS) entry which is preliminary data.</text>
</comment>
<dbReference type="PANTHER" id="PTHR48111">
    <property type="entry name" value="REGULATOR OF RPOS"/>
    <property type="match status" value="1"/>
</dbReference>
<evidence type="ECO:0000256" key="7">
    <source>
        <dbReference type="PROSITE-ProRule" id="PRU01091"/>
    </source>
</evidence>
<feature type="domain" description="OmpR/PhoB-type" evidence="9">
    <location>
        <begin position="125"/>
        <end position="222"/>
    </location>
</feature>
<proteinExistence type="predicted"/>
<dbReference type="GO" id="GO:0000156">
    <property type="term" value="F:phosphorelay response regulator activity"/>
    <property type="evidence" value="ECO:0007669"/>
    <property type="project" value="TreeGrafter"/>
</dbReference>
<evidence type="ECO:0000256" key="6">
    <source>
        <dbReference type="PROSITE-ProRule" id="PRU00169"/>
    </source>
</evidence>
<feature type="DNA-binding region" description="OmpR/PhoB-type" evidence="7">
    <location>
        <begin position="125"/>
        <end position="222"/>
    </location>
</feature>